<dbReference type="Proteomes" id="UP000799421">
    <property type="component" value="Unassembled WGS sequence"/>
</dbReference>
<dbReference type="PANTHER" id="PTHR46749:SF1">
    <property type="entry name" value="COMPLEX III ASSEMBLY FACTOR LYRM7"/>
    <property type="match status" value="1"/>
</dbReference>
<gene>
    <name evidence="9" type="ORF">K470DRAFT_210200</name>
</gene>
<evidence type="ECO:0000256" key="7">
    <source>
        <dbReference type="ARBA" id="ARBA00023186"/>
    </source>
</evidence>
<comment type="function">
    <text evidence="8">Assembly factor required for Rieske Fe-S protein RIP1 incorporation into the cytochrome b-c1 (CIII) complex. Functions as a chaperone, binding to this subunit within the mitochondrial matrix and stabilizing it prior to its translocation and insertion into the late CIII dimeric intermediate within the mitochondrial inner membrane. Modulates the mitochondrial matrix zinc pool.</text>
</comment>
<proteinExistence type="inferred from homology"/>
<dbReference type="AlphaFoldDB" id="A0A6A7C820"/>
<reference evidence="9" key="1">
    <citation type="journal article" date="2020" name="Stud. Mycol.">
        <title>101 Dothideomycetes genomes: a test case for predicting lifestyles and emergence of pathogens.</title>
        <authorList>
            <person name="Haridas S."/>
            <person name="Albert R."/>
            <person name="Binder M."/>
            <person name="Bloem J."/>
            <person name="Labutti K."/>
            <person name="Salamov A."/>
            <person name="Andreopoulos B."/>
            <person name="Baker S."/>
            <person name="Barry K."/>
            <person name="Bills G."/>
            <person name="Bluhm B."/>
            <person name="Cannon C."/>
            <person name="Castanera R."/>
            <person name="Culley D."/>
            <person name="Daum C."/>
            <person name="Ezra D."/>
            <person name="Gonzalez J."/>
            <person name="Henrissat B."/>
            <person name="Kuo A."/>
            <person name="Liang C."/>
            <person name="Lipzen A."/>
            <person name="Lutzoni F."/>
            <person name="Magnuson J."/>
            <person name="Mondo S."/>
            <person name="Nolan M."/>
            <person name="Ohm R."/>
            <person name="Pangilinan J."/>
            <person name="Park H.-J."/>
            <person name="Ramirez L."/>
            <person name="Alfaro M."/>
            <person name="Sun H."/>
            <person name="Tritt A."/>
            <person name="Yoshinaga Y."/>
            <person name="Zwiers L.-H."/>
            <person name="Turgeon B."/>
            <person name="Goodwin S."/>
            <person name="Spatafora J."/>
            <person name="Crous P."/>
            <person name="Grigoriev I."/>
        </authorList>
    </citation>
    <scope>NUCLEOTIDE SEQUENCE</scope>
    <source>
        <strain evidence="9">CBS 480.64</strain>
    </source>
</reference>
<keyword evidence="7" id="KW-0143">Chaperone</keyword>
<dbReference type="GO" id="GO:0034551">
    <property type="term" value="P:mitochondrial respiratory chain complex III assembly"/>
    <property type="evidence" value="ECO:0007669"/>
    <property type="project" value="InterPro"/>
</dbReference>
<dbReference type="EMBL" id="MU005959">
    <property type="protein sequence ID" value="KAF2863726.1"/>
    <property type="molecule type" value="Genomic_DNA"/>
</dbReference>
<keyword evidence="6" id="KW-0496">Mitochondrion</keyword>
<comment type="similarity">
    <text evidence="2">Belongs to the complex I LYR family. MZM1 subfamily.</text>
</comment>
<accession>A0A6A7C820</accession>
<evidence type="ECO:0000256" key="6">
    <source>
        <dbReference type="ARBA" id="ARBA00023128"/>
    </source>
</evidence>
<dbReference type="InterPro" id="IPR050435">
    <property type="entry name" value="MZM1/LYRM7"/>
</dbReference>
<dbReference type="CDD" id="cd20267">
    <property type="entry name" value="Complex1_LYR_LYRM7"/>
    <property type="match status" value="1"/>
</dbReference>
<evidence type="ECO:0000256" key="1">
    <source>
        <dbReference type="ARBA" id="ARBA00004305"/>
    </source>
</evidence>
<keyword evidence="10" id="KW-1185">Reference proteome</keyword>
<name>A0A6A7C820_9PEZI</name>
<dbReference type="GO" id="GO:0044183">
    <property type="term" value="F:protein folding chaperone"/>
    <property type="evidence" value="ECO:0007669"/>
    <property type="project" value="TreeGrafter"/>
</dbReference>
<evidence type="ECO:0000256" key="3">
    <source>
        <dbReference type="ARBA" id="ARBA00011589"/>
    </source>
</evidence>
<organism evidence="9 10">
    <name type="scientific">Piedraia hortae CBS 480.64</name>
    <dbReference type="NCBI Taxonomy" id="1314780"/>
    <lineage>
        <taxon>Eukaryota</taxon>
        <taxon>Fungi</taxon>
        <taxon>Dikarya</taxon>
        <taxon>Ascomycota</taxon>
        <taxon>Pezizomycotina</taxon>
        <taxon>Dothideomycetes</taxon>
        <taxon>Dothideomycetidae</taxon>
        <taxon>Capnodiales</taxon>
        <taxon>Piedraiaceae</taxon>
        <taxon>Piedraia</taxon>
    </lineage>
</organism>
<evidence type="ECO:0000256" key="2">
    <source>
        <dbReference type="ARBA" id="ARBA00009949"/>
    </source>
</evidence>
<evidence type="ECO:0000256" key="8">
    <source>
        <dbReference type="ARBA" id="ARBA00025268"/>
    </source>
</evidence>
<dbReference type="GO" id="GO:0005759">
    <property type="term" value="C:mitochondrial matrix"/>
    <property type="evidence" value="ECO:0007669"/>
    <property type="project" value="UniProtKB-SubCell"/>
</dbReference>
<evidence type="ECO:0000256" key="5">
    <source>
        <dbReference type="ARBA" id="ARBA00022946"/>
    </source>
</evidence>
<dbReference type="PANTHER" id="PTHR46749">
    <property type="entry name" value="COMPLEX III ASSEMBLY FACTOR LYRM7"/>
    <property type="match status" value="1"/>
</dbReference>
<evidence type="ECO:0000256" key="4">
    <source>
        <dbReference type="ARBA" id="ARBA00015108"/>
    </source>
</evidence>
<protein>
    <recommendedName>
        <fullName evidence="4">Mitochondrial zinc maintenance protein 1, mitochondrial</fullName>
    </recommendedName>
</protein>
<keyword evidence="5" id="KW-0809">Transit peptide</keyword>
<comment type="subunit">
    <text evidence="3">Interacts with RIP1.</text>
</comment>
<dbReference type="InterPro" id="IPR045298">
    <property type="entry name" value="Complex1_LYR_LYRM7"/>
</dbReference>
<evidence type="ECO:0000313" key="10">
    <source>
        <dbReference type="Proteomes" id="UP000799421"/>
    </source>
</evidence>
<comment type="subcellular location">
    <subcellularLocation>
        <location evidence="1">Mitochondrion matrix</location>
    </subcellularLocation>
</comment>
<sequence>MATLKYAAAKALGLTPVEAANNRFVALSVYRDVLRATRIAFSGMPIPPTLAQQTFAENKGLGSGTEDALKAIQHAEGVAQILRENVVQGKNKGQDTYKLRIHEHTQRLDNDTAKQLKGTSKSFAEIKKSQF</sequence>
<evidence type="ECO:0000313" key="9">
    <source>
        <dbReference type="EMBL" id="KAF2863726.1"/>
    </source>
</evidence>
<dbReference type="OrthoDB" id="529194at2759"/>